<accession>A0ABQ9GF15</accession>
<feature type="region of interest" description="Disordered" evidence="1">
    <location>
        <begin position="123"/>
        <end position="175"/>
    </location>
</feature>
<comment type="caution">
    <text evidence="2">The sequence shown here is derived from an EMBL/GenBank/DDBJ whole genome shotgun (WGS) entry which is preliminary data.</text>
</comment>
<feature type="compositionally biased region" description="Polar residues" evidence="1">
    <location>
        <begin position="123"/>
        <end position="134"/>
    </location>
</feature>
<organism evidence="2 3">
    <name type="scientific">Dryococelus australis</name>
    <dbReference type="NCBI Taxonomy" id="614101"/>
    <lineage>
        <taxon>Eukaryota</taxon>
        <taxon>Metazoa</taxon>
        <taxon>Ecdysozoa</taxon>
        <taxon>Arthropoda</taxon>
        <taxon>Hexapoda</taxon>
        <taxon>Insecta</taxon>
        <taxon>Pterygota</taxon>
        <taxon>Neoptera</taxon>
        <taxon>Polyneoptera</taxon>
        <taxon>Phasmatodea</taxon>
        <taxon>Verophasmatodea</taxon>
        <taxon>Anareolatae</taxon>
        <taxon>Phasmatidae</taxon>
        <taxon>Eurycanthinae</taxon>
        <taxon>Dryococelus</taxon>
    </lineage>
</organism>
<dbReference type="Proteomes" id="UP001159363">
    <property type="component" value="Chromosome 12"/>
</dbReference>
<sequence>MEKSLADRVKLLETSGFCLTQKEFRLPSYPYALKRDIEVPHSWKKNKMAGKDWCLGFCRQNCLSLIKPEGTVCLRQEQLVSTKRLLQAIEDFRFAASDTFIFHCQAKDTNKSNEVQNEERIQAHQTMPNTSQAPANVISGDISSRCSPSPEKTAKKDLKLSAKQPQPTCSKRNSSVAKVKNAKRSIALSSSSEADNVSYSNTDDYKCGFCGVSYYSKSSSAGVVMAHGPCGLPRSLLPMEVKMATKWLPCLLPKMAMTSAELVPGLSARLPPRRTVFDSRRGRSQTFALGIVPDGALIGGLSRGSPISPAPAFRHCSIFTFVEGKWDFGTSGSGIGNRSCSCSCHSDPRQPFSPQNYRADWCVLEALPPPMPRIVSLYLYQHYGKINPLPIPVLKIYNRSCACGGSFYKGKGSDLTELQKGMISAFGPRGAAMYVNSSHASVVKVYSEWTNGTIGIIIVETAELHAQFMSRGEHRRRWCVKVN</sequence>
<name>A0ABQ9GF15_9NEOP</name>
<proteinExistence type="predicted"/>
<evidence type="ECO:0000313" key="3">
    <source>
        <dbReference type="Proteomes" id="UP001159363"/>
    </source>
</evidence>
<dbReference type="EMBL" id="JARBHB010000013">
    <property type="protein sequence ID" value="KAJ8870116.1"/>
    <property type="molecule type" value="Genomic_DNA"/>
</dbReference>
<feature type="compositionally biased region" description="Polar residues" evidence="1">
    <location>
        <begin position="163"/>
        <end position="175"/>
    </location>
</feature>
<keyword evidence="3" id="KW-1185">Reference proteome</keyword>
<evidence type="ECO:0000313" key="2">
    <source>
        <dbReference type="EMBL" id="KAJ8870116.1"/>
    </source>
</evidence>
<reference evidence="2 3" key="1">
    <citation type="submission" date="2023-02" db="EMBL/GenBank/DDBJ databases">
        <title>LHISI_Scaffold_Assembly.</title>
        <authorList>
            <person name="Stuart O.P."/>
            <person name="Cleave R."/>
            <person name="Magrath M.J.L."/>
            <person name="Mikheyev A.S."/>
        </authorList>
    </citation>
    <scope>NUCLEOTIDE SEQUENCE [LARGE SCALE GENOMIC DNA]</scope>
    <source>
        <strain evidence="2">Daus_M_001</strain>
        <tissue evidence="2">Leg muscle</tissue>
    </source>
</reference>
<protein>
    <submittedName>
        <fullName evidence="2">Uncharacterized protein</fullName>
    </submittedName>
</protein>
<gene>
    <name evidence="2" type="ORF">PR048_029128</name>
</gene>
<evidence type="ECO:0000256" key="1">
    <source>
        <dbReference type="SAM" id="MobiDB-lite"/>
    </source>
</evidence>